<name>A0ABR3G3W2_9PEZI</name>
<reference evidence="1 2" key="1">
    <citation type="submission" date="2024-02" db="EMBL/GenBank/DDBJ databases">
        <title>Discinaceae phylogenomics.</title>
        <authorList>
            <person name="Dirks A.C."/>
            <person name="James T.Y."/>
        </authorList>
    </citation>
    <scope>NUCLEOTIDE SEQUENCE [LARGE SCALE GENOMIC DNA]</scope>
    <source>
        <strain evidence="1 2">ACD0624</strain>
    </source>
</reference>
<dbReference type="NCBIfam" id="NF003936">
    <property type="entry name" value="PRK05445.1"/>
    <property type="match status" value="1"/>
</dbReference>
<dbReference type="Pfam" id="PF03887">
    <property type="entry name" value="YfbU"/>
    <property type="match status" value="1"/>
</dbReference>
<dbReference type="InterPro" id="IPR023145">
    <property type="entry name" value="YfbU_helix-hairpin_sf"/>
</dbReference>
<dbReference type="InterPro" id="IPR005587">
    <property type="entry name" value="UPF0304_YfbU"/>
</dbReference>
<dbReference type="Gene3D" id="1.10.3190.10">
    <property type="entry name" value="yfbu gene product, domain 2"/>
    <property type="match status" value="1"/>
</dbReference>
<dbReference type="SUPFAM" id="SSF116960">
    <property type="entry name" value="YfbU-like"/>
    <property type="match status" value="1"/>
</dbReference>
<dbReference type="Gene3D" id="1.10.287.680">
    <property type="entry name" value="Helix hairpin bin"/>
    <property type="match status" value="1"/>
</dbReference>
<dbReference type="InterPro" id="IPR023146">
    <property type="entry name" value="YfbU_alpha-helical_sf"/>
</dbReference>
<dbReference type="Proteomes" id="UP001447188">
    <property type="component" value="Unassembled WGS sequence"/>
</dbReference>
<dbReference type="EMBL" id="JBBBZM010000837">
    <property type="protein sequence ID" value="KAL0630296.1"/>
    <property type="molecule type" value="Genomic_DNA"/>
</dbReference>
<evidence type="ECO:0000313" key="1">
    <source>
        <dbReference type="EMBL" id="KAL0630296.1"/>
    </source>
</evidence>
<proteinExistence type="predicted"/>
<organism evidence="1 2">
    <name type="scientific">Discina gigas</name>
    <dbReference type="NCBI Taxonomy" id="1032678"/>
    <lineage>
        <taxon>Eukaryota</taxon>
        <taxon>Fungi</taxon>
        <taxon>Dikarya</taxon>
        <taxon>Ascomycota</taxon>
        <taxon>Pezizomycotina</taxon>
        <taxon>Pezizomycetes</taxon>
        <taxon>Pezizales</taxon>
        <taxon>Discinaceae</taxon>
        <taxon>Discina</taxon>
    </lineage>
</organism>
<sequence>MILADVTLSFAERLILANQFKILEAIDSKSASEYSQSREIVEAGYQSLYETINPSISTVDMPVEASQEVAEILDMFRALEHSSKEIGKTTEELEVSFEGFDANNDDHHYHFARFTRRKLMNWNELDRYPDNSHTQSSLPWYRTMLEKWRAMGKPHKLSESDIATLSGK</sequence>
<protein>
    <submittedName>
        <fullName evidence="1">Uncharacterized protein</fullName>
    </submittedName>
</protein>
<gene>
    <name evidence="1" type="ORF">Q9L58_010858</name>
</gene>
<accession>A0ABR3G3W2</accession>
<evidence type="ECO:0000313" key="2">
    <source>
        <dbReference type="Proteomes" id="UP001447188"/>
    </source>
</evidence>
<comment type="caution">
    <text evidence="1">The sequence shown here is derived from an EMBL/GenBank/DDBJ whole genome shotgun (WGS) entry which is preliminary data.</text>
</comment>
<keyword evidence="2" id="KW-1185">Reference proteome</keyword>